<dbReference type="InterPro" id="IPR029017">
    <property type="entry name" value="Enolase-like_N"/>
</dbReference>
<dbReference type="InterPro" id="IPR046945">
    <property type="entry name" value="RHMD-like"/>
</dbReference>
<evidence type="ECO:0000313" key="6">
    <source>
        <dbReference type="Proteomes" id="UP000233597"/>
    </source>
</evidence>
<dbReference type="PANTHER" id="PTHR13794:SF58">
    <property type="entry name" value="MITOCHONDRIAL ENOLASE SUPERFAMILY MEMBER 1"/>
    <property type="match status" value="1"/>
</dbReference>
<dbReference type="Pfam" id="PF02746">
    <property type="entry name" value="MR_MLE_N"/>
    <property type="match status" value="1"/>
</dbReference>
<name>A0A2N3KMK5_9PROT</name>
<dbReference type="Proteomes" id="UP000233597">
    <property type="component" value="Unassembled WGS sequence"/>
</dbReference>
<dbReference type="InterPro" id="IPR013342">
    <property type="entry name" value="Mandelate_racemase_C"/>
</dbReference>
<comment type="caution">
    <text evidence="5">The sequence shown here is derived from an EMBL/GenBank/DDBJ whole genome shotgun (WGS) entry which is preliminary data.</text>
</comment>
<dbReference type="Gene3D" id="3.20.20.120">
    <property type="entry name" value="Enolase-like C-terminal domain"/>
    <property type="match status" value="1"/>
</dbReference>
<evidence type="ECO:0000256" key="2">
    <source>
        <dbReference type="ARBA" id="ARBA00022723"/>
    </source>
</evidence>
<keyword evidence="2" id="KW-0479">Metal-binding</keyword>
<dbReference type="PANTHER" id="PTHR13794">
    <property type="entry name" value="ENOLASE SUPERFAMILY, MANDELATE RACEMASE"/>
    <property type="match status" value="1"/>
</dbReference>
<evidence type="ECO:0000256" key="1">
    <source>
        <dbReference type="ARBA" id="ARBA00001946"/>
    </source>
</evidence>
<dbReference type="GO" id="GO:0000287">
    <property type="term" value="F:magnesium ion binding"/>
    <property type="evidence" value="ECO:0007669"/>
    <property type="project" value="TreeGrafter"/>
</dbReference>
<accession>A0A2N3KMK5</accession>
<dbReference type="GO" id="GO:0016052">
    <property type="term" value="P:carbohydrate catabolic process"/>
    <property type="evidence" value="ECO:0007669"/>
    <property type="project" value="TreeGrafter"/>
</dbReference>
<dbReference type="InterPro" id="IPR013341">
    <property type="entry name" value="Mandelate_racemase_N_dom"/>
</dbReference>
<dbReference type="InterPro" id="IPR029065">
    <property type="entry name" value="Enolase_C-like"/>
</dbReference>
<evidence type="ECO:0000256" key="3">
    <source>
        <dbReference type="ARBA" id="ARBA00022842"/>
    </source>
</evidence>
<dbReference type="GO" id="GO:0016836">
    <property type="term" value="F:hydro-lyase activity"/>
    <property type="evidence" value="ECO:0007669"/>
    <property type="project" value="TreeGrafter"/>
</dbReference>
<dbReference type="InterPro" id="IPR036849">
    <property type="entry name" value="Enolase-like_C_sf"/>
</dbReference>
<dbReference type="Pfam" id="PF13378">
    <property type="entry name" value="MR_MLE_C"/>
    <property type="match status" value="1"/>
</dbReference>
<dbReference type="SUPFAM" id="SSF51604">
    <property type="entry name" value="Enolase C-terminal domain-like"/>
    <property type="match status" value="1"/>
</dbReference>
<dbReference type="AlphaFoldDB" id="A0A2N3KMK5"/>
<feature type="domain" description="Mandelate racemase/muconate lactonizing enzyme C-terminal" evidence="4">
    <location>
        <begin position="177"/>
        <end position="275"/>
    </location>
</feature>
<sequence length="416" mass="45630">MSDQKIRILQAIRYRTKSRQVQDGEMNMSVMITRLSAVAVRVPLATPVLAPQLKISFRDYLLVMLECSDNSRGIGFSYIGTGGGKSTAAVFDEFVLQNVLGADPTNPEAISKKLKFATRIQGRGGIVANAFSALDIALWDRNSRAAGLPLAQMINPDAKKVVPAYASGGYLNGEYRPAELEREIKSALDAGFASIKLKCAFGSQQDDIDRVKTARRFMGDKTNLMLDAYNRWTRVEDALPSVMAYQDVHPYWVEDPFEPDMTEELSDLNRQVGAVLATGEFYFSPAAFQAMATRKAVGVFQAEAPRCGGITDWLKIADIAQANGIEFSPCWFHDLHVHLVAASPAAKFVEYFPTRDILNFAELIDRPVIARDGEIAVPQEPGVGFDFIMDAVEKYALAPAITGTFDTPTLVQAAAI</sequence>
<reference evidence="5 6" key="1">
    <citation type="submission" date="2017-09" db="EMBL/GenBank/DDBJ databases">
        <title>Biodiversity and function of Thalassospira species in the particle-attached aromatic-hydrocarbon-degrading consortia from the surface seawater of the South China Sea.</title>
        <authorList>
            <person name="Dong C."/>
            <person name="Liu R."/>
            <person name="Shao Z."/>
        </authorList>
    </citation>
    <scope>NUCLEOTIDE SEQUENCE [LARGE SCALE GENOMIC DNA]</scope>
    <source>
        <strain evidence="5 6">CSC1P2</strain>
    </source>
</reference>
<dbReference type="SFLD" id="SFLDS00001">
    <property type="entry name" value="Enolase"/>
    <property type="match status" value="1"/>
</dbReference>
<gene>
    <name evidence="5" type="ORF">COO20_18220</name>
</gene>
<dbReference type="SUPFAM" id="SSF54826">
    <property type="entry name" value="Enolase N-terminal domain-like"/>
    <property type="match status" value="1"/>
</dbReference>
<evidence type="ECO:0000313" key="5">
    <source>
        <dbReference type="EMBL" id="PKR51785.1"/>
    </source>
</evidence>
<dbReference type="EMBL" id="NWTK01000013">
    <property type="protein sequence ID" value="PKR51785.1"/>
    <property type="molecule type" value="Genomic_DNA"/>
</dbReference>
<organism evidence="5 6">
    <name type="scientific">Thalassospira marina</name>
    <dbReference type="NCBI Taxonomy" id="2048283"/>
    <lineage>
        <taxon>Bacteria</taxon>
        <taxon>Pseudomonadati</taxon>
        <taxon>Pseudomonadota</taxon>
        <taxon>Alphaproteobacteria</taxon>
        <taxon>Rhodospirillales</taxon>
        <taxon>Thalassospiraceae</taxon>
        <taxon>Thalassospira</taxon>
    </lineage>
</organism>
<proteinExistence type="predicted"/>
<evidence type="ECO:0000259" key="4">
    <source>
        <dbReference type="SMART" id="SM00922"/>
    </source>
</evidence>
<dbReference type="CDD" id="cd03316">
    <property type="entry name" value="MR_like"/>
    <property type="match status" value="1"/>
</dbReference>
<dbReference type="SMART" id="SM00922">
    <property type="entry name" value="MR_MLE"/>
    <property type="match status" value="1"/>
</dbReference>
<comment type="cofactor">
    <cofactor evidence="1">
        <name>Mg(2+)</name>
        <dbReference type="ChEBI" id="CHEBI:18420"/>
    </cofactor>
</comment>
<protein>
    <recommendedName>
        <fullName evidence="4">Mandelate racemase/muconate lactonizing enzyme C-terminal domain-containing protein</fullName>
    </recommendedName>
</protein>
<dbReference type="Gene3D" id="3.30.390.10">
    <property type="entry name" value="Enolase-like, N-terminal domain"/>
    <property type="match status" value="1"/>
</dbReference>
<keyword evidence="3" id="KW-0460">Magnesium</keyword>
<dbReference type="OrthoDB" id="7365297at2"/>